<proteinExistence type="predicted"/>
<protein>
    <submittedName>
        <fullName evidence="3">Uncharacterized protein</fullName>
    </submittedName>
</protein>
<evidence type="ECO:0000313" key="2">
    <source>
        <dbReference type="Proteomes" id="UP000492821"/>
    </source>
</evidence>
<name>A0A7E4ZTK5_PANRE</name>
<reference evidence="3" key="2">
    <citation type="submission" date="2020-10" db="UniProtKB">
        <authorList>
            <consortium name="WormBaseParasite"/>
        </authorList>
    </citation>
    <scope>IDENTIFICATION</scope>
</reference>
<organism evidence="2 3">
    <name type="scientific">Panagrellus redivivus</name>
    <name type="common">Microworm</name>
    <dbReference type="NCBI Taxonomy" id="6233"/>
    <lineage>
        <taxon>Eukaryota</taxon>
        <taxon>Metazoa</taxon>
        <taxon>Ecdysozoa</taxon>
        <taxon>Nematoda</taxon>
        <taxon>Chromadorea</taxon>
        <taxon>Rhabditida</taxon>
        <taxon>Tylenchina</taxon>
        <taxon>Panagrolaimomorpha</taxon>
        <taxon>Panagrolaimoidea</taxon>
        <taxon>Panagrolaimidae</taxon>
        <taxon>Panagrellus</taxon>
    </lineage>
</organism>
<dbReference type="WBParaSite" id="Pan_g16663.t1">
    <property type="protein sequence ID" value="Pan_g16663.t1"/>
    <property type="gene ID" value="Pan_g16663"/>
</dbReference>
<reference evidence="2" key="1">
    <citation type="journal article" date="2013" name="Genetics">
        <title>The draft genome and transcriptome of Panagrellus redivivus are shaped by the harsh demands of a free-living lifestyle.</title>
        <authorList>
            <person name="Srinivasan J."/>
            <person name="Dillman A.R."/>
            <person name="Macchietto M.G."/>
            <person name="Heikkinen L."/>
            <person name="Lakso M."/>
            <person name="Fracchia K.M."/>
            <person name="Antoshechkin I."/>
            <person name="Mortazavi A."/>
            <person name="Wong G."/>
            <person name="Sternberg P.W."/>
        </authorList>
    </citation>
    <scope>NUCLEOTIDE SEQUENCE [LARGE SCALE GENOMIC DNA]</scope>
    <source>
        <strain evidence="2">MT8872</strain>
    </source>
</reference>
<feature type="compositionally biased region" description="Polar residues" evidence="1">
    <location>
        <begin position="31"/>
        <end position="46"/>
    </location>
</feature>
<feature type="region of interest" description="Disordered" evidence="1">
    <location>
        <begin position="1"/>
        <end position="46"/>
    </location>
</feature>
<sequence length="84" mass="9358">MLSIDGLHSHQGTSLTSGPAARRCRRRPIHSNESTDLAGNEARNSFLQSPSMTSYFGNFLSNMERNRPHEQQGLQRSHAILSHA</sequence>
<keyword evidence="2" id="KW-1185">Reference proteome</keyword>
<dbReference type="AlphaFoldDB" id="A0A7E4ZTK5"/>
<evidence type="ECO:0000256" key="1">
    <source>
        <dbReference type="SAM" id="MobiDB-lite"/>
    </source>
</evidence>
<dbReference type="Proteomes" id="UP000492821">
    <property type="component" value="Unassembled WGS sequence"/>
</dbReference>
<evidence type="ECO:0000313" key="3">
    <source>
        <dbReference type="WBParaSite" id="Pan_g16663.t1"/>
    </source>
</evidence>
<accession>A0A7E4ZTK5</accession>
<feature type="region of interest" description="Disordered" evidence="1">
    <location>
        <begin position="58"/>
        <end position="84"/>
    </location>
</feature>